<name>A0A2Z7BKY8_9LAMI</name>
<dbReference type="InterPro" id="IPR003958">
    <property type="entry name" value="CBFA_NFYB_domain"/>
</dbReference>
<evidence type="ECO:0000313" key="3">
    <source>
        <dbReference type="EMBL" id="KZV35159.1"/>
    </source>
</evidence>
<organism evidence="3 4">
    <name type="scientific">Dorcoceras hygrometricum</name>
    <dbReference type="NCBI Taxonomy" id="472368"/>
    <lineage>
        <taxon>Eukaryota</taxon>
        <taxon>Viridiplantae</taxon>
        <taxon>Streptophyta</taxon>
        <taxon>Embryophyta</taxon>
        <taxon>Tracheophyta</taxon>
        <taxon>Spermatophyta</taxon>
        <taxon>Magnoliopsida</taxon>
        <taxon>eudicotyledons</taxon>
        <taxon>Gunneridae</taxon>
        <taxon>Pentapetalae</taxon>
        <taxon>asterids</taxon>
        <taxon>lamiids</taxon>
        <taxon>Lamiales</taxon>
        <taxon>Gesneriaceae</taxon>
        <taxon>Didymocarpoideae</taxon>
        <taxon>Trichosporeae</taxon>
        <taxon>Loxocarpinae</taxon>
        <taxon>Dorcoceras</taxon>
    </lineage>
</organism>
<feature type="region of interest" description="Disordered" evidence="1">
    <location>
        <begin position="1"/>
        <end position="102"/>
    </location>
</feature>
<keyword evidence="4" id="KW-1185">Reference proteome</keyword>
<gene>
    <name evidence="3" type="ORF">F511_06865</name>
</gene>
<evidence type="ECO:0000313" key="4">
    <source>
        <dbReference type="Proteomes" id="UP000250235"/>
    </source>
</evidence>
<protein>
    <submittedName>
        <fullName evidence="3">Nucleolar protein 58</fullName>
    </submittedName>
</protein>
<feature type="compositionally biased region" description="Acidic residues" evidence="1">
    <location>
        <begin position="68"/>
        <end position="80"/>
    </location>
</feature>
<dbReference type="Proteomes" id="UP000250235">
    <property type="component" value="Unassembled WGS sequence"/>
</dbReference>
<evidence type="ECO:0000256" key="1">
    <source>
        <dbReference type="SAM" id="MobiDB-lite"/>
    </source>
</evidence>
<evidence type="ECO:0000259" key="2">
    <source>
        <dbReference type="Pfam" id="PF00808"/>
    </source>
</evidence>
<dbReference type="AlphaFoldDB" id="A0A2Z7BKY8"/>
<reference evidence="3 4" key="1">
    <citation type="journal article" date="2015" name="Proc. Natl. Acad. Sci. U.S.A.">
        <title>The resurrection genome of Boea hygrometrica: A blueprint for survival of dehydration.</title>
        <authorList>
            <person name="Xiao L."/>
            <person name="Yang G."/>
            <person name="Zhang L."/>
            <person name="Yang X."/>
            <person name="Zhao S."/>
            <person name="Ji Z."/>
            <person name="Zhou Q."/>
            <person name="Hu M."/>
            <person name="Wang Y."/>
            <person name="Chen M."/>
            <person name="Xu Y."/>
            <person name="Jin H."/>
            <person name="Xiao X."/>
            <person name="Hu G."/>
            <person name="Bao F."/>
            <person name="Hu Y."/>
            <person name="Wan P."/>
            <person name="Li L."/>
            <person name="Deng X."/>
            <person name="Kuang T."/>
            <person name="Xiang C."/>
            <person name="Zhu J.K."/>
            <person name="Oliver M.J."/>
            <person name="He Y."/>
        </authorList>
    </citation>
    <scope>NUCLEOTIDE SEQUENCE [LARGE SCALE GENOMIC DNA]</scope>
    <source>
        <strain evidence="4">cv. XS01</strain>
    </source>
</reference>
<feature type="domain" description="Transcription factor CBF/NF-Y/archaeal histone" evidence="2">
    <location>
        <begin position="139"/>
        <end position="169"/>
    </location>
</feature>
<accession>A0A2Z7BKY8</accession>
<dbReference type="OrthoDB" id="636685at2759"/>
<dbReference type="EMBL" id="KV004990">
    <property type="protein sequence ID" value="KZV35159.1"/>
    <property type="molecule type" value="Genomic_DNA"/>
</dbReference>
<sequence length="200" mass="22359">MAKTSAAESRNLHKEKNYGGAASNNRAKIKSRSRTLNGHINDEEPMNGHIVKQEPEDLVVPSSSTETENGDAGESSEEEGGGGVKGEIASEEDEEKVPVEKIDGYIRKGQKEEVKNQGKKKRIKEEVVAEEKIEDPLYKFPMNRVSRIIRSEISNVRLSQEAVFVINRASLFDETYPDEHTCIDAFSCEIRSLQFQSPYG</sequence>
<proteinExistence type="predicted"/>
<dbReference type="Pfam" id="PF00808">
    <property type="entry name" value="CBFD_NFYB_HMF"/>
    <property type="match status" value="1"/>
</dbReference>